<dbReference type="InterPro" id="IPR034005">
    <property type="entry name" value="M3A_DCP"/>
</dbReference>
<evidence type="ECO:0000313" key="10">
    <source>
        <dbReference type="Proteomes" id="UP000076929"/>
    </source>
</evidence>
<dbReference type="GO" id="GO:0004222">
    <property type="term" value="F:metalloendopeptidase activity"/>
    <property type="evidence" value="ECO:0007669"/>
    <property type="project" value="InterPro"/>
</dbReference>
<evidence type="ECO:0000256" key="5">
    <source>
        <dbReference type="ARBA" id="ARBA00022833"/>
    </source>
</evidence>
<dbReference type="Gene3D" id="3.40.390.10">
    <property type="entry name" value="Collagenase (Catalytic Domain)"/>
    <property type="match status" value="1"/>
</dbReference>
<name>A0A172QV01_9CORY</name>
<dbReference type="AlphaFoldDB" id="A0A172QV01"/>
<dbReference type="GO" id="GO:0005829">
    <property type="term" value="C:cytosol"/>
    <property type="evidence" value="ECO:0007669"/>
    <property type="project" value="TreeGrafter"/>
</dbReference>
<dbReference type="InterPro" id="IPR024077">
    <property type="entry name" value="Neurolysin/TOP_dom2"/>
</dbReference>
<dbReference type="STRING" id="1652495.ccrud_10155"/>
<evidence type="ECO:0000256" key="6">
    <source>
        <dbReference type="ARBA" id="ARBA00023049"/>
    </source>
</evidence>
<keyword evidence="5 7" id="KW-0862">Zinc</keyword>
<dbReference type="CDD" id="cd06456">
    <property type="entry name" value="M3A_DCP"/>
    <property type="match status" value="1"/>
</dbReference>
<dbReference type="FunFam" id="3.40.390.10:FF:000009">
    <property type="entry name" value="Oligopeptidase A"/>
    <property type="match status" value="1"/>
</dbReference>
<keyword evidence="3 7" id="KW-0479">Metal-binding</keyword>
<dbReference type="GO" id="GO:0006508">
    <property type="term" value="P:proteolysis"/>
    <property type="evidence" value="ECO:0007669"/>
    <property type="project" value="UniProtKB-KW"/>
</dbReference>
<proteinExistence type="inferred from homology"/>
<dbReference type="SUPFAM" id="SSF55486">
    <property type="entry name" value="Metalloproteases ('zincins'), catalytic domain"/>
    <property type="match status" value="1"/>
</dbReference>
<dbReference type="PANTHER" id="PTHR43660">
    <property type="entry name" value="DIPEPTIDYL CARBOXYPEPTIDASE"/>
    <property type="match status" value="1"/>
</dbReference>
<evidence type="ECO:0000256" key="3">
    <source>
        <dbReference type="ARBA" id="ARBA00022723"/>
    </source>
</evidence>
<evidence type="ECO:0000256" key="2">
    <source>
        <dbReference type="ARBA" id="ARBA00022670"/>
    </source>
</evidence>
<dbReference type="EMBL" id="CP015622">
    <property type="protein sequence ID" value="ANE04527.1"/>
    <property type="molecule type" value="Genomic_DNA"/>
</dbReference>
<accession>A0A172QV01</accession>
<dbReference type="RefSeq" id="WP_066567065.1">
    <property type="nucleotide sequence ID" value="NZ_CP015622.1"/>
</dbReference>
<evidence type="ECO:0000313" key="9">
    <source>
        <dbReference type="EMBL" id="ANE04527.1"/>
    </source>
</evidence>
<sequence length="678" mass="73460">MTVDHLLKPSTLPYLLPDFANIEVADFLPAFEIALAEHDAEIAAIATNPDAPTWSNTIEALESAGLALNRVAAVFFNLQGTDSSPEMDEIAAAIAPQLSAHSDAIFHNTALFARIEAVTAPADEESQRLLAHTKRAFRRRGAALDATGKAQLSTINQRLSALSEQFGRNLLKDTRDLAVNFAETELGGFSSARVSAASDYAQTIGTDGFVVPLELPTVQSEQSVLTESASRAKLYEASQQRGATLNKDVLLETVRLRAERATLLGYDTHADYVIEEETADDVAAVRALLYDLAPAASANAKAEYKLSAEEAEEHGEKVGAADWSFWEAKVRARDYALDDTELRNYFPLNQVLRDGVFYAAHRLYGITVEPRTDLVGYADGVDVWEVLDADGSGIGLILTDYYGRPSKRGGAWMSSFVDQSELLGTKPVVINVMGITKPTSGEALLSLDDVTTIFHEFGHGLHGLLSKVRYPSFSGTSVPRDYVEFPSQINENWALDPAVVRNYARHVDTGEVIPDGLLAAVEAAGQFGQGFATSEYLAASIIDLAWHSLSAEEAAAINDIDQFEADALAAAGLDVENVAPRYRSTYFNHIFAGGYSAGYYSYLWAEALDADGFDWFREEGAAGVTGTDEAARITGQKFRDLVLSRGAASDYSEAFEQLRGRSKDLGPLLRRRGLAGAI</sequence>
<protein>
    <submittedName>
        <fullName evidence="9">Peptidase</fullName>
    </submittedName>
</protein>
<evidence type="ECO:0000256" key="4">
    <source>
        <dbReference type="ARBA" id="ARBA00022801"/>
    </source>
</evidence>
<keyword evidence="2 7" id="KW-0645">Protease</keyword>
<dbReference type="InterPro" id="IPR045090">
    <property type="entry name" value="Pept_M3A_M3B"/>
</dbReference>
<dbReference type="Pfam" id="PF01432">
    <property type="entry name" value="Peptidase_M3"/>
    <property type="match status" value="1"/>
</dbReference>
<evidence type="ECO:0000259" key="8">
    <source>
        <dbReference type="Pfam" id="PF01432"/>
    </source>
</evidence>
<dbReference type="InterPro" id="IPR001567">
    <property type="entry name" value="Pept_M3A_M3B_dom"/>
</dbReference>
<gene>
    <name evidence="9" type="ORF">ccrud_10155</name>
</gene>
<dbReference type="GO" id="GO:0004180">
    <property type="term" value="F:carboxypeptidase activity"/>
    <property type="evidence" value="ECO:0007669"/>
    <property type="project" value="TreeGrafter"/>
</dbReference>
<dbReference type="OrthoDB" id="9773538at2"/>
<feature type="domain" description="Peptidase M3A/M3B catalytic" evidence="8">
    <location>
        <begin position="229"/>
        <end position="673"/>
    </location>
</feature>
<comment type="similarity">
    <text evidence="1 7">Belongs to the peptidase M3 family.</text>
</comment>
<dbReference type="PANTHER" id="PTHR43660:SF1">
    <property type="entry name" value="DIPEPTIDYL CARBOXYPEPTIDASE"/>
    <property type="match status" value="1"/>
</dbReference>
<keyword evidence="4 7" id="KW-0378">Hydrolase</keyword>
<dbReference type="KEGG" id="ccjz:ccrud_10155"/>
<keyword evidence="6 7" id="KW-0482">Metalloprotease</keyword>
<dbReference type="Gene3D" id="1.10.1370.10">
    <property type="entry name" value="Neurolysin, domain 3"/>
    <property type="match status" value="1"/>
</dbReference>
<organism evidence="9 10">
    <name type="scientific">Corynebacterium crudilactis</name>
    <dbReference type="NCBI Taxonomy" id="1652495"/>
    <lineage>
        <taxon>Bacteria</taxon>
        <taxon>Bacillati</taxon>
        <taxon>Actinomycetota</taxon>
        <taxon>Actinomycetes</taxon>
        <taxon>Mycobacteriales</taxon>
        <taxon>Corynebacteriaceae</taxon>
        <taxon>Corynebacterium</taxon>
    </lineage>
</organism>
<comment type="cofactor">
    <cofactor evidence="7">
        <name>Zn(2+)</name>
        <dbReference type="ChEBI" id="CHEBI:29105"/>
    </cofactor>
    <text evidence="7">Binds 1 zinc ion.</text>
</comment>
<dbReference type="InterPro" id="IPR024079">
    <property type="entry name" value="MetalloPept_cat_dom_sf"/>
</dbReference>
<dbReference type="Proteomes" id="UP000076929">
    <property type="component" value="Chromosome"/>
</dbReference>
<reference evidence="9 10" key="1">
    <citation type="submission" date="2016-05" db="EMBL/GenBank/DDBJ databases">
        <title>Complete genome sequence of Corynebacterium crudilactis, a new Corynebacterium species isolated from raw cow's milk.</title>
        <authorList>
            <person name="Christian R."/>
            <person name="Zimmermann J."/>
            <person name="Lipski A."/>
            <person name="Kalinowski J."/>
        </authorList>
    </citation>
    <scope>NUCLEOTIDE SEQUENCE [LARGE SCALE GENOMIC DNA]</scope>
    <source>
        <strain evidence="9 10">JZ16</strain>
    </source>
</reference>
<keyword evidence="10" id="KW-1185">Reference proteome</keyword>
<evidence type="ECO:0000256" key="1">
    <source>
        <dbReference type="ARBA" id="ARBA00006040"/>
    </source>
</evidence>
<dbReference type="GO" id="GO:0046872">
    <property type="term" value="F:metal ion binding"/>
    <property type="evidence" value="ECO:0007669"/>
    <property type="project" value="UniProtKB-UniRule"/>
</dbReference>
<evidence type="ECO:0000256" key="7">
    <source>
        <dbReference type="RuleBase" id="RU003435"/>
    </source>
</evidence>